<reference evidence="3 4" key="1">
    <citation type="journal article" date="2011" name="Int. J. Syst. Evol. Microbiol.">
        <title>Zhongshania antarctica gen. nov., sp. nov. and Zhongshania guokunii sp. nov., gammaproteobacteria respectively isolated from coastal attached (fast) ice and surface seawater of the Antarctic.</title>
        <authorList>
            <person name="Li H.J."/>
            <person name="Zhang X.Y."/>
            <person name="Chen C.X."/>
            <person name="Zhang Y.J."/>
            <person name="Gao Z.M."/>
            <person name="Yu Y."/>
            <person name="Chen X.L."/>
            <person name="Chen B."/>
            <person name="Zhang Y.Z."/>
        </authorList>
    </citation>
    <scope>NUCLEOTIDE SEQUENCE [LARGE SCALE GENOMIC DNA]</scope>
    <source>
        <strain evidence="3 4">15-R06ZXC-3</strain>
    </source>
</reference>
<dbReference type="PANTHER" id="PTHR12526:SF510">
    <property type="entry name" value="D-INOSITOL 3-PHOSPHATE GLYCOSYLTRANSFERASE"/>
    <property type="match status" value="1"/>
</dbReference>
<dbReference type="Proteomes" id="UP001557465">
    <property type="component" value="Unassembled WGS sequence"/>
</dbReference>
<dbReference type="SUPFAM" id="SSF53756">
    <property type="entry name" value="UDP-Glycosyltransferase/glycogen phosphorylase"/>
    <property type="match status" value="1"/>
</dbReference>
<dbReference type="CDD" id="cd03801">
    <property type="entry name" value="GT4_PimA-like"/>
    <property type="match status" value="1"/>
</dbReference>
<dbReference type="EC" id="2.4.-.-" evidence="3"/>
<comment type="caution">
    <text evidence="3">The sequence shown here is derived from an EMBL/GenBank/DDBJ whole genome shotgun (WGS) entry which is preliminary data.</text>
</comment>
<dbReference type="GO" id="GO:0016757">
    <property type="term" value="F:glycosyltransferase activity"/>
    <property type="evidence" value="ECO:0007669"/>
    <property type="project" value="UniProtKB-KW"/>
</dbReference>
<gene>
    <name evidence="3" type="ORF">AB4874_13715</name>
</gene>
<dbReference type="Gene3D" id="3.40.50.2000">
    <property type="entry name" value="Glycogen Phosphorylase B"/>
    <property type="match status" value="2"/>
</dbReference>
<keyword evidence="1 3" id="KW-0328">Glycosyltransferase</keyword>
<organism evidence="3 4">
    <name type="scientific">Thioclava arctica</name>
    <dbReference type="NCBI Taxonomy" id="3238301"/>
    <lineage>
        <taxon>Bacteria</taxon>
        <taxon>Pseudomonadati</taxon>
        <taxon>Pseudomonadota</taxon>
        <taxon>Alphaproteobacteria</taxon>
        <taxon>Rhodobacterales</taxon>
        <taxon>Paracoccaceae</taxon>
        <taxon>Thioclava</taxon>
    </lineage>
</organism>
<dbReference type="PANTHER" id="PTHR12526">
    <property type="entry name" value="GLYCOSYLTRANSFERASE"/>
    <property type="match status" value="1"/>
</dbReference>
<proteinExistence type="predicted"/>
<keyword evidence="4" id="KW-1185">Reference proteome</keyword>
<evidence type="ECO:0000313" key="4">
    <source>
        <dbReference type="Proteomes" id="UP001557465"/>
    </source>
</evidence>
<evidence type="ECO:0000313" key="3">
    <source>
        <dbReference type="EMBL" id="MEX1662698.1"/>
    </source>
</evidence>
<evidence type="ECO:0000256" key="2">
    <source>
        <dbReference type="ARBA" id="ARBA00022679"/>
    </source>
</evidence>
<dbReference type="Pfam" id="PF13692">
    <property type="entry name" value="Glyco_trans_1_4"/>
    <property type="match status" value="1"/>
</dbReference>
<keyword evidence="2 3" id="KW-0808">Transferase</keyword>
<accession>A0ABV3TNY8</accession>
<name>A0ABV3TNY8_9RHOB</name>
<dbReference type="EMBL" id="JBFRYC010000008">
    <property type="protein sequence ID" value="MEX1662698.1"/>
    <property type="molecule type" value="Genomic_DNA"/>
</dbReference>
<dbReference type="RefSeq" id="WP_368392402.1">
    <property type="nucleotide sequence ID" value="NZ_JBFRYC010000008.1"/>
</dbReference>
<sequence>MTKLEPDMPPAAFAIPGDIAQLTGGFLYERHLLEALRRSGRAVTHVQLPAGFPDASAEEAAEARGTLTALPAQTPVILDGLVFGSIEPTTLKAMRAPIIAMLHHPLGLETGLSAARARHLLAREAENLTLAAHVVVPSPHTAQILQTEFGVDPSRISIALPGFERPAAIATPRRRPPLILSVGLLAARKGHDVLLQALAQITDLDWQAEIVGKAHDPAIASALSAQRDALGLDERVRFSGVLARPDLDQRYRAAHMFALATRYEGYGMVFGEAMLHGLPIVTCHTGAVPDTVPEGAGLLVPTDTPEAFAQALRSVLSDPAQHRAMSHASAAAGARLPTWDDTAAVMGRVLDTVGAEHEDRRPSH</sequence>
<evidence type="ECO:0000256" key="1">
    <source>
        <dbReference type="ARBA" id="ARBA00022676"/>
    </source>
</evidence>
<protein>
    <submittedName>
        <fullName evidence="3">Glycosyltransferase family 4 protein</fullName>
        <ecNumber evidence="3">2.4.-.-</ecNumber>
    </submittedName>
</protein>